<name>A0ABS7F1K3_9PROT</name>
<feature type="domain" description="Carrier" evidence="1">
    <location>
        <begin position="16"/>
        <end position="93"/>
    </location>
</feature>
<proteinExistence type="predicted"/>
<dbReference type="RefSeq" id="WP_220116194.1">
    <property type="nucleotide sequence ID" value="NZ_JAHZUY010000006.1"/>
</dbReference>
<dbReference type="PROSITE" id="PS50075">
    <property type="entry name" value="CARRIER"/>
    <property type="match status" value="1"/>
</dbReference>
<evidence type="ECO:0000259" key="1">
    <source>
        <dbReference type="PROSITE" id="PS50075"/>
    </source>
</evidence>
<dbReference type="SUPFAM" id="SSF47336">
    <property type="entry name" value="ACP-like"/>
    <property type="match status" value="1"/>
</dbReference>
<dbReference type="Proteomes" id="UP001519924">
    <property type="component" value="Unassembled WGS sequence"/>
</dbReference>
<dbReference type="Pfam" id="PF00550">
    <property type="entry name" value="PP-binding"/>
    <property type="match status" value="1"/>
</dbReference>
<comment type="caution">
    <text evidence="2">The sequence shown here is derived from an EMBL/GenBank/DDBJ whole genome shotgun (WGS) entry which is preliminary data.</text>
</comment>
<dbReference type="Gene3D" id="1.10.1200.10">
    <property type="entry name" value="ACP-like"/>
    <property type="match status" value="1"/>
</dbReference>
<reference evidence="2 3" key="1">
    <citation type="submission" date="2021-08" db="EMBL/GenBank/DDBJ databases">
        <title>Caldovatus sediminis gen. nov., sp. nov., a moderately thermophilic bacterium isolated from a hot spring.</title>
        <authorList>
            <person name="Hu C.-J."/>
            <person name="Li W.-J."/>
            <person name="Xian W.-D."/>
        </authorList>
    </citation>
    <scope>NUCLEOTIDE SEQUENCE [LARGE SCALE GENOMIC DNA]</scope>
    <source>
        <strain evidence="2 3">SYSU G05006</strain>
    </source>
</reference>
<sequence>MTAVQPDAQTTERTDDTILRLLTEALARKLGEAGIPAAGIGEETDLLDLGVIDSQGLLDVILEVEESGGRTFDPLRIDFETGITLGKLAGAFA</sequence>
<protein>
    <recommendedName>
        <fullName evidence="1">Carrier domain-containing protein</fullName>
    </recommendedName>
</protein>
<keyword evidence="3" id="KW-1185">Reference proteome</keyword>
<dbReference type="EMBL" id="JAHZUY010000006">
    <property type="protein sequence ID" value="MBW8268686.1"/>
    <property type="molecule type" value="Genomic_DNA"/>
</dbReference>
<gene>
    <name evidence="2" type="ORF">K1J50_04230</name>
</gene>
<organism evidence="2 3">
    <name type="scientific">Caldovatus aquaticus</name>
    <dbReference type="NCBI Taxonomy" id="2865671"/>
    <lineage>
        <taxon>Bacteria</taxon>
        <taxon>Pseudomonadati</taxon>
        <taxon>Pseudomonadota</taxon>
        <taxon>Alphaproteobacteria</taxon>
        <taxon>Acetobacterales</taxon>
        <taxon>Roseomonadaceae</taxon>
        <taxon>Caldovatus</taxon>
    </lineage>
</organism>
<accession>A0ABS7F1K3</accession>
<evidence type="ECO:0000313" key="2">
    <source>
        <dbReference type="EMBL" id="MBW8268686.1"/>
    </source>
</evidence>
<evidence type="ECO:0000313" key="3">
    <source>
        <dbReference type="Proteomes" id="UP001519924"/>
    </source>
</evidence>
<dbReference type="InterPro" id="IPR009081">
    <property type="entry name" value="PP-bd_ACP"/>
</dbReference>
<dbReference type="InterPro" id="IPR036736">
    <property type="entry name" value="ACP-like_sf"/>
</dbReference>